<organism evidence="4 6">
    <name type="scientific">Brassica napus</name>
    <name type="common">Rape</name>
    <dbReference type="NCBI Taxonomy" id="3708"/>
    <lineage>
        <taxon>Eukaryota</taxon>
        <taxon>Viridiplantae</taxon>
        <taxon>Streptophyta</taxon>
        <taxon>Embryophyta</taxon>
        <taxon>Tracheophyta</taxon>
        <taxon>Spermatophyta</taxon>
        <taxon>Magnoliopsida</taxon>
        <taxon>eudicotyledons</taxon>
        <taxon>Gunneridae</taxon>
        <taxon>Pentapetalae</taxon>
        <taxon>rosids</taxon>
        <taxon>malvids</taxon>
        <taxon>Brassicales</taxon>
        <taxon>Brassicaceae</taxon>
        <taxon>Brassiceae</taxon>
        <taxon>Brassica</taxon>
    </lineage>
</organism>
<dbReference type="InterPro" id="IPR008972">
    <property type="entry name" value="Cupredoxin"/>
</dbReference>
<evidence type="ECO:0000259" key="2">
    <source>
        <dbReference type="Pfam" id="PF02298"/>
    </source>
</evidence>
<sequence length="108" mass="11938">MSLIKTNNLFASLMILVAVFGVAVGDSLVSEYNKDYHDVIEVTHNIFEQSEPSNNPPRVQNFICGVPGHCGIHKLVLPLDRCAARFRRPVGSPNSTIDNLIFISKILC</sequence>
<dbReference type="InterPro" id="IPR003245">
    <property type="entry name" value="Phytocyanin_dom"/>
</dbReference>
<protein>
    <submittedName>
        <fullName evidence="3">(rape) hypothetical protein</fullName>
    </submittedName>
    <submittedName>
        <fullName evidence="5">BnaA04g28720D protein</fullName>
    </submittedName>
    <submittedName>
        <fullName evidence="4">BnaA09g07930D protein</fullName>
    </submittedName>
</protein>
<dbReference type="SMR" id="A0A078G0S3"/>
<dbReference type="Pfam" id="PF02298">
    <property type="entry name" value="Cu_bind_like"/>
    <property type="match status" value="1"/>
</dbReference>
<keyword evidence="6" id="KW-1185">Reference proteome</keyword>
<evidence type="ECO:0000313" key="5">
    <source>
        <dbReference type="EMBL" id="CDY58987.1"/>
    </source>
</evidence>
<dbReference type="EMBL" id="LK032087">
    <property type="protein sequence ID" value="CDY18602.1"/>
    <property type="molecule type" value="Genomic_DNA"/>
</dbReference>
<reference evidence="4" key="2">
    <citation type="submission" date="2014-06" db="EMBL/GenBank/DDBJ databases">
        <authorList>
            <person name="Genoscope - CEA"/>
        </authorList>
    </citation>
    <scope>NUCLEOTIDE SEQUENCE</scope>
</reference>
<dbReference type="Proteomes" id="UP001295469">
    <property type="component" value="Chromosome A04"/>
</dbReference>
<reference evidence="4 6" key="1">
    <citation type="journal article" date="2014" name="Science">
        <title>Plant genetics. Early allopolyploid evolution in the post-Neolithic Brassica napus oilseed genome.</title>
        <authorList>
            <person name="Chalhoub B."/>
            <person name="Denoeud F."/>
            <person name="Liu S."/>
            <person name="Parkin I.A."/>
            <person name="Tang H."/>
            <person name="Wang X."/>
            <person name="Chiquet J."/>
            <person name="Belcram H."/>
            <person name="Tong C."/>
            <person name="Samans B."/>
            <person name="Correa M."/>
            <person name="Da Silva C."/>
            <person name="Just J."/>
            <person name="Falentin C."/>
            <person name="Koh C.S."/>
            <person name="Le Clainche I."/>
            <person name="Bernard M."/>
            <person name="Bento P."/>
            <person name="Noel B."/>
            <person name="Labadie K."/>
            <person name="Alberti A."/>
            <person name="Charles M."/>
            <person name="Arnaud D."/>
            <person name="Guo H."/>
            <person name="Daviaud C."/>
            <person name="Alamery S."/>
            <person name="Jabbari K."/>
            <person name="Zhao M."/>
            <person name="Edger P.P."/>
            <person name="Chelaifa H."/>
            <person name="Tack D."/>
            <person name="Lassalle G."/>
            <person name="Mestiri I."/>
            <person name="Schnel N."/>
            <person name="Le Paslier M.C."/>
            <person name="Fan G."/>
            <person name="Renault V."/>
            <person name="Bayer P.E."/>
            <person name="Golicz A.A."/>
            <person name="Manoli S."/>
            <person name="Lee T.H."/>
            <person name="Thi V.H."/>
            <person name="Chalabi S."/>
            <person name="Hu Q."/>
            <person name="Fan C."/>
            <person name="Tollenaere R."/>
            <person name="Lu Y."/>
            <person name="Battail C."/>
            <person name="Shen J."/>
            <person name="Sidebottom C.H."/>
            <person name="Wang X."/>
            <person name="Canaguier A."/>
            <person name="Chauveau A."/>
            <person name="Berard A."/>
            <person name="Deniot G."/>
            <person name="Guan M."/>
            <person name="Liu Z."/>
            <person name="Sun F."/>
            <person name="Lim Y.P."/>
            <person name="Lyons E."/>
            <person name="Town C.D."/>
            <person name="Bancroft I."/>
            <person name="Wang X."/>
            <person name="Meng J."/>
            <person name="Ma J."/>
            <person name="Pires J.C."/>
            <person name="King G.J."/>
            <person name="Brunel D."/>
            <person name="Delourme R."/>
            <person name="Renard M."/>
            <person name="Aury J.M."/>
            <person name="Adams K.L."/>
            <person name="Batley J."/>
            <person name="Snowdon R.J."/>
            <person name="Tost J."/>
            <person name="Edwards D."/>
            <person name="Zhou Y."/>
            <person name="Hua W."/>
            <person name="Sharpe A.G."/>
            <person name="Paterson A.H."/>
            <person name="Guan C."/>
            <person name="Wincker P."/>
        </authorList>
    </citation>
    <scope>NUCLEOTIDE SEQUENCE [LARGE SCALE GENOMIC DNA]</scope>
    <source>
        <strain evidence="6">cv. Darmor-bzh</strain>
    </source>
</reference>
<reference evidence="3" key="3">
    <citation type="submission" date="2021-01" db="EMBL/GenBank/DDBJ databases">
        <authorList>
            <consortium name="Genoscope - CEA"/>
            <person name="William W."/>
        </authorList>
    </citation>
    <scope>NUCLEOTIDE SEQUENCE</scope>
</reference>
<evidence type="ECO:0000313" key="3">
    <source>
        <dbReference type="EMBL" id="CAF2286303.1"/>
    </source>
</evidence>
<dbReference type="GO" id="GO:0005886">
    <property type="term" value="C:plasma membrane"/>
    <property type="evidence" value="ECO:0000318"/>
    <property type="project" value="GO_Central"/>
</dbReference>
<dbReference type="EMBL" id="LK033716">
    <property type="protein sequence ID" value="CDY58987.1"/>
    <property type="molecule type" value="Genomic_DNA"/>
</dbReference>
<evidence type="ECO:0000256" key="1">
    <source>
        <dbReference type="SAM" id="SignalP"/>
    </source>
</evidence>
<dbReference type="SUPFAM" id="SSF49503">
    <property type="entry name" value="Cupredoxins"/>
    <property type="match status" value="1"/>
</dbReference>
<feature type="signal peptide" evidence="1">
    <location>
        <begin position="1"/>
        <end position="25"/>
    </location>
</feature>
<accession>A0A078G0S3</accession>
<dbReference type="EMBL" id="HG994358">
    <property type="protein sequence ID" value="CAF2286303.1"/>
    <property type="molecule type" value="Genomic_DNA"/>
</dbReference>
<name>A0A078G0S3_BRANA</name>
<evidence type="ECO:0000313" key="6">
    <source>
        <dbReference type="Proteomes" id="UP000028999"/>
    </source>
</evidence>
<gene>
    <name evidence="4" type="primary">BnaA09g07930D</name>
    <name evidence="5" type="synonym">BnaA04g28720D</name>
    <name evidence="3" type="ORF">DARMORV10_A04P23760.1</name>
    <name evidence="4" type="ORF">GSBRNA2T00005656001</name>
    <name evidence="5" type="ORF">GSBRNA2T00025430001</name>
</gene>
<dbReference type="Gramene" id="CDY58987">
    <property type="protein sequence ID" value="CDY58987"/>
    <property type="gene ID" value="GSBRNA2T00025430001"/>
</dbReference>
<feature type="domain" description="Phytocyanin" evidence="2">
    <location>
        <begin position="23"/>
        <end position="54"/>
    </location>
</feature>
<dbReference type="Proteomes" id="UP000028999">
    <property type="component" value="Unassembled WGS sequence"/>
</dbReference>
<proteinExistence type="predicted"/>
<evidence type="ECO:0000313" key="4">
    <source>
        <dbReference type="EMBL" id="CDY18602.1"/>
    </source>
</evidence>
<dbReference type="AlphaFoldDB" id="A0A078G0S3"/>
<dbReference type="Gramene" id="CDY18602">
    <property type="protein sequence ID" value="CDY18602"/>
    <property type="gene ID" value="GSBRNA2T00005656001"/>
</dbReference>
<dbReference type="PaxDb" id="3708-A0A078G0S3"/>
<feature type="chain" id="PRO_5011027146" evidence="1">
    <location>
        <begin position="26"/>
        <end position="108"/>
    </location>
</feature>
<dbReference type="GO" id="GO:0009055">
    <property type="term" value="F:electron transfer activity"/>
    <property type="evidence" value="ECO:0007669"/>
    <property type="project" value="InterPro"/>
</dbReference>
<keyword evidence="1" id="KW-0732">Signal</keyword>